<dbReference type="InterPro" id="IPR001296">
    <property type="entry name" value="Glyco_trans_1"/>
</dbReference>
<dbReference type="GO" id="GO:0016757">
    <property type="term" value="F:glycosyltransferase activity"/>
    <property type="evidence" value="ECO:0007669"/>
    <property type="project" value="UniProtKB-KW"/>
</dbReference>
<proteinExistence type="predicted"/>
<dbReference type="PANTHER" id="PTHR12526:SF629">
    <property type="entry name" value="TEICHURONIC ACID BIOSYNTHESIS GLYCOSYLTRANSFERASE TUAH-RELATED"/>
    <property type="match status" value="1"/>
</dbReference>
<protein>
    <recommendedName>
        <fullName evidence="7">Glycosyl transferase</fullName>
    </recommendedName>
</protein>
<organism evidence="5 6">
    <name type="scientific">Steroidobacter denitrificans</name>
    <dbReference type="NCBI Taxonomy" id="465721"/>
    <lineage>
        <taxon>Bacteria</taxon>
        <taxon>Pseudomonadati</taxon>
        <taxon>Pseudomonadota</taxon>
        <taxon>Gammaproteobacteria</taxon>
        <taxon>Steroidobacterales</taxon>
        <taxon>Steroidobacteraceae</taxon>
        <taxon>Steroidobacter</taxon>
    </lineage>
</organism>
<dbReference type="Gene3D" id="3.40.50.2000">
    <property type="entry name" value="Glycogen Phosphorylase B"/>
    <property type="match status" value="2"/>
</dbReference>
<feature type="domain" description="Glycosyltransferase subfamily 4-like N-terminal" evidence="4">
    <location>
        <begin position="22"/>
        <end position="160"/>
    </location>
</feature>
<dbReference type="KEGG" id="sdf:ACG33_04795"/>
<evidence type="ECO:0000259" key="4">
    <source>
        <dbReference type="Pfam" id="PF13579"/>
    </source>
</evidence>
<reference evidence="5 6" key="1">
    <citation type="submission" date="2015-06" db="EMBL/GenBank/DDBJ databases">
        <title>A Comprehensive Approach to Explore the Metabolic and Phylogenetic Diversity of Bacterial Steroid Degradation in the Environment: Testosterone as an Example.</title>
        <authorList>
            <person name="Yang F.-C."/>
            <person name="Chen Y.-L."/>
            <person name="Yu C.-P."/>
            <person name="Tang S.-L."/>
            <person name="Wang P.-H."/>
            <person name="Ismail W."/>
            <person name="Wang C.-H."/>
            <person name="Yang C.-Y."/>
            <person name="Chiang Y.-R."/>
        </authorList>
    </citation>
    <scope>NUCLEOTIDE SEQUENCE [LARGE SCALE GENOMIC DNA]</scope>
    <source>
        <strain evidence="5 6">DSM 18526</strain>
    </source>
</reference>
<evidence type="ECO:0000256" key="2">
    <source>
        <dbReference type="ARBA" id="ARBA00022679"/>
    </source>
</evidence>
<evidence type="ECO:0000256" key="1">
    <source>
        <dbReference type="ARBA" id="ARBA00022676"/>
    </source>
</evidence>
<keyword evidence="2" id="KW-0808">Transferase</keyword>
<dbReference type="Proteomes" id="UP000070250">
    <property type="component" value="Chromosome"/>
</dbReference>
<dbReference type="STRING" id="465721.ACG33_04795"/>
<dbReference type="CDD" id="cd03794">
    <property type="entry name" value="GT4_WbuB-like"/>
    <property type="match status" value="1"/>
</dbReference>
<evidence type="ECO:0000313" key="5">
    <source>
        <dbReference type="EMBL" id="AMN46431.1"/>
    </source>
</evidence>
<accession>A0A127F9X1</accession>
<gene>
    <name evidence="5" type="ORF">ACG33_04795</name>
</gene>
<dbReference type="AlphaFoldDB" id="A0A127F9X1"/>
<dbReference type="GO" id="GO:1901135">
    <property type="term" value="P:carbohydrate derivative metabolic process"/>
    <property type="evidence" value="ECO:0007669"/>
    <property type="project" value="UniProtKB-ARBA"/>
</dbReference>
<dbReference type="RefSeq" id="WP_083536458.1">
    <property type="nucleotide sequence ID" value="NZ_CP011971.1"/>
</dbReference>
<dbReference type="EMBL" id="CP011971">
    <property type="protein sequence ID" value="AMN46431.1"/>
    <property type="molecule type" value="Genomic_DNA"/>
</dbReference>
<dbReference type="Pfam" id="PF00534">
    <property type="entry name" value="Glycos_transf_1"/>
    <property type="match status" value="1"/>
</dbReference>
<feature type="domain" description="Glycosyl transferase family 1" evidence="3">
    <location>
        <begin position="189"/>
        <end position="344"/>
    </location>
</feature>
<dbReference type="OrthoDB" id="9815351at2"/>
<keyword evidence="1" id="KW-0328">Glycosyltransferase</keyword>
<evidence type="ECO:0000259" key="3">
    <source>
        <dbReference type="Pfam" id="PF00534"/>
    </source>
</evidence>
<dbReference type="SUPFAM" id="SSF53756">
    <property type="entry name" value="UDP-Glycosyltransferase/glycogen phosphorylase"/>
    <property type="match status" value="1"/>
</dbReference>
<evidence type="ECO:0000313" key="6">
    <source>
        <dbReference type="Proteomes" id="UP000070250"/>
    </source>
</evidence>
<keyword evidence="6" id="KW-1185">Reference proteome</keyword>
<dbReference type="InterPro" id="IPR028098">
    <property type="entry name" value="Glyco_trans_4-like_N"/>
</dbReference>
<dbReference type="Pfam" id="PF13579">
    <property type="entry name" value="Glyco_trans_4_4"/>
    <property type="match status" value="1"/>
</dbReference>
<sequence length="371" mass="41710">MIIGHLTSAHPVHDVRIYIKQCRTLQKAGYQVVLIAPGSNTHQQGSGIQIISVRKWRNRLVRMIATTWEVFLRAISSKAKVLHFHDPELIPVGLVLKLCGRRVIYDVHENLPDQVMSKPWIPRVLRRSISKAVNVIELVSVRAFDAVVAATPKIASRFPERKTVVVQNFPILSEFSRRIKGQSNIRHCTLVYVGGIAEARGIIEMIAATEIARHMGLDVRLVIAGEFLSEELMRRVMAMNGWKFVDYLGWQSREQIAMVLSESLAGMVVLHPTLSYVDAYPVKLFEYMAAGIPVIASDFPLWREIIQDAHCGLLVNPLDPQAIANAILWLSENEQEVKRMGEAGALAVESRFSWANESAKLIDLYSRFAVS</sequence>
<dbReference type="PANTHER" id="PTHR12526">
    <property type="entry name" value="GLYCOSYLTRANSFERASE"/>
    <property type="match status" value="1"/>
</dbReference>
<name>A0A127F9X1_STEDE</name>
<evidence type="ECO:0008006" key="7">
    <source>
        <dbReference type="Google" id="ProtNLM"/>
    </source>
</evidence>